<dbReference type="Proteomes" id="UP000641386">
    <property type="component" value="Unassembled WGS sequence"/>
</dbReference>
<evidence type="ECO:0000313" key="2">
    <source>
        <dbReference type="EMBL" id="GHF10846.1"/>
    </source>
</evidence>
<feature type="region of interest" description="Disordered" evidence="1">
    <location>
        <begin position="29"/>
        <end position="52"/>
    </location>
</feature>
<accession>A0A919AJN7</accession>
<reference evidence="2" key="1">
    <citation type="journal article" date="2014" name="Int. J. Syst. Evol. Microbiol.">
        <title>Complete genome sequence of Corynebacterium casei LMG S-19264T (=DSM 44701T), isolated from a smear-ripened cheese.</title>
        <authorList>
            <consortium name="US DOE Joint Genome Institute (JGI-PGF)"/>
            <person name="Walter F."/>
            <person name="Albersmeier A."/>
            <person name="Kalinowski J."/>
            <person name="Ruckert C."/>
        </authorList>
    </citation>
    <scope>NUCLEOTIDE SEQUENCE</scope>
    <source>
        <strain evidence="2">JCM 3302</strain>
    </source>
</reference>
<evidence type="ECO:0000313" key="3">
    <source>
        <dbReference type="Proteomes" id="UP000641386"/>
    </source>
</evidence>
<keyword evidence="3" id="KW-1185">Reference proteome</keyword>
<organism evidence="2 3">
    <name type="scientific">Streptomyces spiralis</name>
    <dbReference type="NCBI Taxonomy" id="66376"/>
    <lineage>
        <taxon>Bacteria</taxon>
        <taxon>Bacillati</taxon>
        <taxon>Actinomycetota</taxon>
        <taxon>Actinomycetes</taxon>
        <taxon>Kitasatosporales</taxon>
        <taxon>Streptomycetaceae</taxon>
        <taxon>Streptomyces</taxon>
    </lineage>
</organism>
<proteinExistence type="predicted"/>
<evidence type="ECO:0000256" key="1">
    <source>
        <dbReference type="SAM" id="MobiDB-lite"/>
    </source>
</evidence>
<dbReference type="EMBL" id="BNBC01000059">
    <property type="protein sequence ID" value="GHF10846.1"/>
    <property type="molecule type" value="Genomic_DNA"/>
</dbReference>
<name>A0A919AJN7_9ACTN</name>
<reference evidence="2" key="2">
    <citation type="submission" date="2020-09" db="EMBL/GenBank/DDBJ databases">
        <authorList>
            <person name="Sun Q."/>
            <person name="Ohkuma M."/>
        </authorList>
    </citation>
    <scope>NUCLEOTIDE SEQUENCE</scope>
    <source>
        <strain evidence="2">JCM 3302</strain>
    </source>
</reference>
<gene>
    <name evidence="2" type="ORF">GCM10014715_78120</name>
</gene>
<dbReference type="AlphaFoldDB" id="A0A919AJN7"/>
<protein>
    <submittedName>
        <fullName evidence="2">Uncharacterized protein</fullName>
    </submittedName>
</protein>
<sequence length="100" mass="10829">MHGADSGGRACLVHGAAAHGAALYVTDAGVQEPHRPQPQSAKIKVARPAPRHPLLTPTDVCATVLTRARQRIPIHALSSPHTLDRWLNAPPYNHRPWSMV</sequence>
<comment type="caution">
    <text evidence="2">The sequence shown here is derived from an EMBL/GenBank/DDBJ whole genome shotgun (WGS) entry which is preliminary data.</text>
</comment>